<keyword evidence="2" id="KW-1185">Reference proteome</keyword>
<accession>A0A844AKL2</accession>
<comment type="caution">
    <text evidence="1">The sequence shown here is derived from an EMBL/GenBank/DDBJ whole genome shotgun (WGS) entry which is preliminary data.</text>
</comment>
<name>A0A844AKL2_9RHOB</name>
<organism evidence="1 2">
    <name type="scientific">Tritonibacter aquimaris</name>
    <dbReference type="NCBI Taxonomy" id="2663379"/>
    <lineage>
        <taxon>Bacteria</taxon>
        <taxon>Pseudomonadati</taxon>
        <taxon>Pseudomonadota</taxon>
        <taxon>Alphaproteobacteria</taxon>
        <taxon>Rhodobacterales</taxon>
        <taxon>Paracoccaceae</taxon>
        <taxon>Tritonibacter</taxon>
    </lineage>
</organism>
<dbReference type="EMBL" id="WIXK01000003">
    <property type="protein sequence ID" value="MQY42280.1"/>
    <property type="molecule type" value="Genomic_DNA"/>
</dbReference>
<keyword evidence="1" id="KW-0808">Transferase</keyword>
<evidence type="ECO:0000313" key="2">
    <source>
        <dbReference type="Proteomes" id="UP000436694"/>
    </source>
</evidence>
<evidence type="ECO:0000313" key="1">
    <source>
        <dbReference type="EMBL" id="MQY42280.1"/>
    </source>
</evidence>
<protein>
    <submittedName>
        <fullName evidence="1">Glycosyltransferase</fullName>
    </submittedName>
</protein>
<dbReference type="SUPFAM" id="SSF53756">
    <property type="entry name" value="UDP-Glycosyltransferase/glycogen phosphorylase"/>
    <property type="match status" value="1"/>
</dbReference>
<dbReference type="Proteomes" id="UP000436694">
    <property type="component" value="Unassembled WGS sequence"/>
</dbReference>
<dbReference type="RefSeq" id="WP_153546315.1">
    <property type="nucleotide sequence ID" value="NZ_WIXK01000003.1"/>
</dbReference>
<dbReference type="PANTHER" id="PTHR45947:SF3">
    <property type="entry name" value="SULFOQUINOVOSYL TRANSFERASE SQD2"/>
    <property type="match status" value="1"/>
</dbReference>
<sequence>MPARPRVAFYAPLKSPHHPTPSGDRAIARNLMEMLRIAGFDVTLVSELCTRDKHGEVAAQNALMTQAQKEVQYLSTELPRFDIWLTYHNYYKAPDLLGPVLSQLRGAPYVQIESTRANKRLDGPWDQFARAAHAAADAADLILSFTKRDQETLIRDRAGTQRLELFAPFLPLTDLPATSSQSGPFLTVAMMRAGDKLASYQLLAAALQQVTGHWQLDIIGDGPARSEVEEAFEPVKDHITFHGQKTPAEIAGFLAKARGFLWPGINEAFGMVYLEAQAAGVPVVAQDRPGLREILAPAERSAAPAPDDGASAFAAAIDALNRDGAKTRSTACQNYIKQNHLLPAAAKRFKTLITPLLERSP</sequence>
<dbReference type="InterPro" id="IPR050194">
    <property type="entry name" value="Glycosyltransferase_grp1"/>
</dbReference>
<dbReference type="AlphaFoldDB" id="A0A844AKL2"/>
<proteinExistence type="predicted"/>
<dbReference type="Pfam" id="PF13692">
    <property type="entry name" value="Glyco_trans_1_4"/>
    <property type="match status" value="1"/>
</dbReference>
<dbReference type="PANTHER" id="PTHR45947">
    <property type="entry name" value="SULFOQUINOVOSYL TRANSFERASE SQD2"/>
    <property type="match status" value="1"/>
</dbReference>
<gene>
    <name evidence="1" type="ORF">GG681_06475</name>
</gene>
<dbReference type="GO" id="GO:0016757">
    <property type="term" value="F:glycosyltransferase activity"/>
    <property type="evidence" value="ECO:0007669"/>
    <property type="project" value="TreeGrafter"/>
</dbReference>
<dbReference type="Gene3D" id="3.40.50.2000">
    <property type="entry name" value="Glycogen Phosphorylase B"/>
    <property type="match status" value="2"/>
</dbReference>
<reference evidence="1 2" key="1">
    <citation type="submission" date="2019-10" db="EMBL/GenBank/DDBJ databases">
        <title>Epibacterium sp. nov., isolated from seawater.</title>
        <authorList>
            <person name="Zhang X."/>
            <person name="Li N."/>
        </authorList>
    </citation>
    <scope>NUCLEOTIDE SEQUENCE [LARGE SCALE GENOMIC DNA]</scope>
    <source>
        <strain evidence="1 2">SM1969</strain>
    </source>
</reference>
<dbReference type="CDD" id="cd03801">
    <property type="entry name" value="GT4_PimA-like"/>
    <property type="match status" value="1"/>
</dbReference>